<dbReference type="InterPro" id="IPR001254">
    <property type="entry name" value="Trypsin_dom"/>
</dbReference>
<evidence type="ECO:0000256" key="4">
    <source>
        <dbReference type="ARBA" id="ARBA00023157"/>
    </source>
</evidence>
<dbReference type="CDD" id="cd00190">
    <property type="entry name" value="Tryp_SPc"/>
    <property type="match status" value="1"/>
</dbReference>
<dbReference type="Pfam" id="PF00089">
    <property type="entry name" value="Trypsin"/>
    <property type="match status" value="1"/>
</dbReference>
<evidence type="ECO:0000256" key="2">
    <source>
        <dbReference type="ARBA" id="ARBA00022801"/>
    </source>
</evidence>
<name>A0AAN7PWK1_9COLE</name>
<feature type="chain" id="PRO_5042855217" description="Peptidase S1 domain-containing protein" evidence="5">
    <location>
        <begin position="17"/>
        <end position="186"/>
    </location>
</feature>
<feature type="domain" description="Peptidase S1" evidence="6">
    <location>
        <begin position="19"/>
        <end position="186"/>
    </location>
</feature>
<dbReference type="SUPFAM" id="SSF50494">
    <property type="entry name" value="Trypsin-like serine proteases"/>
    <property type="match status" value="1"/>
</dbReference>
<sequence length="186" mass="20490">MHIFLVSLLFFTAAEETRIVNGATASNEQYLYQASLRNLTNVHFCGASVLNTRWVLTSARCLSLYTNFTVVVGTHDLTTGGVTYQVETYTKHPSYDPANLSYDAGIVKTLTTIVYSSTVRSIVLAPTIPMAGTIGAVTGWGYTTYPSTTFSNQLQVLNTKLISQTECQKQFSNLSYVLPTYSNLRV</sequence>
<organism evidence="7 8">
    <name type="scientific">Aquatica leii</name>
    <dbReference type="NCBI Taxonomy" id="1421715"/>
    <lineage>
        <taxon>Eukaryota</taxon>
        <taxon>Metazoa</taxon>
        <taxon>Ecdysozoa</taxon>
        <taxon>Arthropoda</taxon>
        <taxon>Hexapoda</taxon>
        <taxon>Insecta</taxon>
        <taxon>Pterygota</taxon>
        <taxon>Neoptera</taxon>
        <taxon>Endopterygota</taxon>
        <taxon>Coleoptera</taxon>
        <taxon>Polyphaga</taxon>
        <taxon>Elateriformia</taxon>
        <taxon>Elateroidea</taxon>
        <taxon>Lampyridae</taxon>
        <taxon>Luciolinae</taxon>
        <taxon>Aquatica</taxon>
    </lineage>
</organism>
<dbReference type="AlphaFoldDB" id="A0AAN7PWK1"/>
<evidence type="ECO:0000256" key="3">
    <source>
        <dbReference type="ARBA" id="ARBA00022825"/>
    </source>
</evidence>
<dbReference type="PROSITE" id="PS50240">
    <property type="entry name" value="TRYPSIN_DOM"/>
    <property type="match status" value="1"/>
</dbReference>
<evidence type="ECO:0000313" key="7">
    <source>
        <dbReference type="EMBL" id="KAK4878092.1"/>
    </source>
</evidence>
<keyword evidence="4" id="KW-1015">Disulfide bond</keyword>
<keyword evidence="3" id="KW-0720">Serine protease</keyword>
<dbReference type="InterPro" id="IPR043504">
    <property type="entry name" value="Peptidase_S1_PA_chymotrypsin"/>
</dbReference>
<dbReference type="PANTHER" id="PTHR24276:SF91">
    <property type="entry name" value="AT26814P-RELATED"/>
    <property type="match status" value="1"/>
</dbReference>
<dbReference type="InterPro" id="IPR009003">
    <property type="entry name" value="Peptidase_S1_PA"/>
</dbReference>
<dbReference type="FunFam" id="2.40.10.10:FF:000068">
    <property type="entry name" value="transmembrane protease serine 2"/>
    <property type="match status" value="1"/>
</dbReference>
<evidence type="ECO:0000256" key="5">
    <source>
        <dbReference type="SAM" id="SignalP"/>
    </source>
</evidence>
<dbReference type="SMART" id="SM00020">
    <property type="entry name" value="Tryp_SPc"/>
    <property type="match status" value="1"/>
</dbReference>
<feature type="signal peptide" evidence="5">
    <location>
        <begin position="1"/>
        <end position="16"/>
    </location>
</feature>
<keyword evidence="5" id="KW-0732">Signal</keyword>
<evidence type="ECO:0000256" key="1">
    <source>
        <dbReference type="ARBA" id="ARBA00022670"/>
    </source>
</evidence>
<proteinExistence type="predicted"/>
<protein>
    <recommendedName>
        <fullName evidence="6">Peptidase S1 domain-containing protein</fullName>
    </recommendedName>
</protein>
<dbReference type="PANTHER" id="PTHR24276">
    <property type="entry name" value="POLYSERASE-RELATED"/>
    <property type="match status" value="1"/>
</dbReference>
<dbReference type="InterPro" id="IPR050430">
    <property type="entry name" value="Peptidase_S1"/>
</dbReference>
<keyword evidence="1" id="KW-0645">Protease</keyword>
<dbReference type="GO" id="GO:0004252">
    <property type="term" value="F:serine-type endopeptidase activity"/>
    <property type="evidence" value="ECO:0007669"/>
    <property type="project" value="InterPro"/>
</dbReference>
<reference evidence="8" key="1">
    <citation type="submission" date="2023-01" db="EMBL/GenBank/DDBJ databases">
        <title>Key to firefly adult light organ development and bioluminescence: homeobox transcription factors regulate luciferase expression and transportation to peroxisome.</title>
        <authorList>
            <person name="Fu X."/>
        </authorList>
    </citation>
    <scope>NUCLEOTIDE SEQUENCE [LARGE SCALE GENOMIC DNA]</scope>
</reference>
<dbReference type="Gene3D" id="2.40.10.10">
    <property type="entry name" value="Trypsin-like serine proteases"/>
    <property type="match status" value="1"/>
</dbReference>
<dbReference type="Proteomes" id="UP001353858">
    <property type="component" value="Unassembled WGS sequence"/>
</dbReference>
<evidence type="ECO:0000259" key="6">
    <source>
        <dbReference type="PROSITE" id="PS50240"/>
    </source>
</evidence>
<evidence type="ECO:0000313" key="8">
    <source>
        <dbReference type="Proteomes" id="UP001353858"/>
    </source>
</evidence>
<keyword evidence="2" id="KW-0378">Hydrolase</keyword>
<dbReference type="GO" id="GO:0006508">
    <property type="term" value="P:proteolysis"/>
    <property type="evidence" value="ECO:0007669"/>
    <property type="project" value="UniProtKB-KW"/>
</dbReference>
<comment type="caution">
    <text evidence="7">The sequence shown here is derived from an EMBL/GenBank/DDBJ whole genome shotgun (WGS) entry which is preliminary data.</text>
</comment>
<dbReference type="EMBL" id="JARPUR010000004">
    <property type="protein sequence ID" value="KAK4878092.1"/>
    <property type="molecule type" value="Genomic_DNA"/>
</dbReference>
<accession>A0AAN7PWK1</accession>
<keyword evidence="8" id="KW-1185">Reference proteome</keyword>
<gene>
    <name evidence="7" type="ORF">RN001_010598</name>
</gene>